<evidence type="ECO:0000256" key="1">
    <source>
        <dbReference type="ARBA" id="ARBA00004752"/>
    </source>
</evidence>
<dbReference type="Pfam" id="PF01471">
    <property type="entry name" value="PG_binding_1"/>
    <property type="match status" value="1"/>
</dbReference>
<dbReference type="InterPro" id="IPR036365">
    <property type="entry name" value="PGBD-like_sf"/>
</dbReference>
<dbReference type="SUPFAM" id="SSF141523">
    <property type="entry name" value="L,D-transpeptidase catalytic domain-like"/>
    <property type="match status" value="1"/>
</dbReference>
<dbReference type="InterPro" id="IPR005490">
    <property type="entry name" value="LD_TPept_cat_dom"/>
</dbReference>
<dbReference type="GO" id="GO:0004180">
    <property type="term" value="F:carboxypeptidase activity"/>
    <property type="evidence" value="ECO:0007669"/>
    <property type="project" value="UniProtKB-ARBA"/>
</dbReference>
<evidence type="ECO:0000256" key="6">
    <source>
        <dbReference type="ARBA" id="ARBA00023316"/>
    </source>
</evidence>
<dbReference type="AlphaFoldDB" id="A0A844WEA9"/>
<feature type="active site" description="Proton donor/acceptor" evidence="7">
    <location>
        <position position="408"/>
    </location>
</feature>
<comment type="similarity">
    <text evidence="2">Belongs to the YkuD family.</text>
</comment>
<feature type="active site" description="Nucleophile" evidence="7">
    <location>
        <position position="427"/>
    </location>
</feature>
<dbReference type="InterPro" id="IPR036366">
    <property type="entry name" value="PGBDSf"/>
</dbReference>
<evidence type="ECO:0000256" key="4">
    <source>
        <dbReference type="ARBA" id="ARBA00022960"/>
    </source>
</evidence>
<dbReference type="CDD" id="cd16913">
    <property type="entry name" value="YkuD_like"/>
    <property type="match status" value="1"/>
</dbReference>
<reference evidence="9 10" key="1">
    <citation type="submission" date="2019-11" db="EMBL/GenBank/DDBJ databases">
        <title>Pseudooceanicola pacifica sp. nov., isolated from deep-sea sediment of the Pacific Ocean.</title>
        <authorList>
            <person name="Lyu L."/>
        </authorList>
    </citation>
    <scope>NUCLEOTIDE SEQUENCE [LARGE SCALE GENOMIC DNA]</scope>
    <source>
        <strain evidence="9 10">216_PA32_1</strain>
    </source>
</reference>
<evidence type="ECO:0000256" key="2">
    <source>
        <dbReference type="ARBA" id="ARBA00005992"/>
    </source>
</evidence>
<dbReference type="Proteomes" id="UP000443843">
    <property type="component" value="Unassembled WGS sequence"/>
</dbReference>
<comment type="pathway">
    <text evidence="1 7">Cell wall biogenesis; peptidoglycan biosynthesis.</text>
</comment>
<dbReference type="GO" id="GO:0008360">
    <property type="term" value="P:regulation of cell shape"/>
    <property type="evidence" value="ECO:0007669"/>
    <property type="project" value="UniProtKB-UniRule"/>
</dbReference>
<evidence type="ECO:0000259" key="8">
    <source>
        <dbReference type="PROSITE" id="PS52029"/>
    </source>
</evidence>
<dbReference type="Pfam" id="PF03734">
    <property type="entry name" value="YkuD"/>
    <property type="match status" value="1"/>
</dbReference>
<sequence>MVAVPAAPVAAQVTAFKQAVAESAARDREVAAFYRHQDYAPIWTGADEASRLRRAALLEAVRNAGDHGLPEAKYRPDALLDRMARAHTPRELGLLEAELTRTYLDYATDIQTGILTPGKVDSEIKRVVPLRDTSEYMNGIASADPRAFLRSLIPTTSEYTRLLRAKLDMEREIASGGWGPEVPATALKPGDRGAPVIALRNRLIAMGYLPRNVGVTYDAGMQAAVQEFQRDHGLTEDGVAGSGTMKEINVSEEDRLKSVIVAMERERWLNRPRGDRHVLVNLTDFTAKIVDFDKVSFETRSVIGKNDPDRRSPEFSDVMEHMVVNPTWNVPRSIATKEYLPVLQRNPYAVSHLRLVNARGQVVDRGSVNFAAYNARNFPFNLKQPPSERNALGLVKFMFPNPYNIYLHDTPSKSLFAREQRDFSHGCIRLSDPFDFAYALLARQESDPQSVFQSVLRTGRETTIRLKEPVQVHLIYRTAVTQAKGRMNFRRDVYGRDARIWDALQAAGVALRVGQS</sequence>
<dbReference type="InterPro" id="IPR045380">
    <property type="entry name" value="LD_TPept_scaffold_dom"/>
</dbReference>
<evidence type="ECO:0000256" key="7">
    <source>
        <dbReference type="PROSITE-ProRule" id="PRU01373"/>
    </source>
</evidence>
<dbReference type="PROSITE" id="PS52029">
    <property type="entry name" value="LD_TPASE"/>
    <property type="match status" value="1"/>
</dbReference>
<dbReference type="Gene3D" id="1.10.101.10">
    <property type="entry name" value="PGBD-like superfamily/PGBD"/>
    <property type="match status" value="1"/>
</dbReference>
<keyword evidence="6 7" id="KW-0961">Cell wall biogenesis/degradation</keyword>
<keyword evidence="3" id="KW-0808">Transferase</keyword>
<keyword evidence="5 7" id="KW-0573">Peptidoglycan synthesis</keyword>
<dbReference type="GO" id="GO:0016740">
    <property type="term" value="F:transferase activity"/>
    <property type="evidence" value="ECO:0007669"/>
    <property type="project" value="UniProtKB-KW"/>
</dbReference>
<dbReference type="PANTHER" id="PTHR41533:SF2">
    <property type="entry name" value="BLR7131 PROTEIN"/>
    <property type="match status" value="1"/>
</dbReference>
<dbReference type="UniPathway" id="UPA00219"/>
<dbReference type="InterPro" id="IPR038063">
    <property type="entry name" value="Transpep_catalytic_dom"/>
</dbReference>
<gene>
    <name evidence="9" type="ORF">GLS40_04615</name>
</gene>
<evidence type="ECO:0000313" key="9">
    <source>
        <dbReference type="EMBL" id="MWB77299.1"/>
    </source>
</evidence>
<dbReference type="GO" id="GO:0071555">
    <property type="term" value="P:cell wall organization"/>
    <property type="evidence" value="ECO:0007669"/>
    <property type="project" value="UniProtKB-UniRule"/>
</dbReference>
<dbReference type="Gene3D" id="2.40.440.10">
    <property type="entry name" value="L,D-transpeptidase catalytic domain-like"/>
    <property type="match status" value="1"/>
</dbReference>
<proteinExistence type="inferred from homology"/>
<dbReference type="GO" id="GO:0009252">
    <property type="term" value="P:peptidoglycan biosynthetic process"/>
    <property type="evidence" value="ECO:0007669"/>
    <property type="project" value="UniProtKB-UniPathway"/>
</dbReference>
<evidence type="ECO:0000256" key="3">
    <source>
        <dbReference type="ARBA" id="ARBA00022679"/>
    </source>
</evidence>
<dbReference type="SUPFAM" id="SSF47090">
    <property type="entry name" value="PGBD-like"/>
    <property type="match status" value="1"/>
</dbReference>
<dbReference type="Pfam" id="PF20142">
    <property type="entry name" value="Scaffold"/>
    <property type="match status" value="1"/>
</dbReference>
<dbReference type="InterPro" id="IPR052905">
    <property type="entry name" value="LD-transpeptidase_YkuD-like"/>
</dbReference>
<comment type="caution">
    <text evidence="9">The sequence shown here is derived from an EMBL/GenBank/DDBJ whole genome shotgun (WGS) entry which is preliminary data.</text>
</comment>
<dbReference type="InterPro" id="IPR002477">
    <property type="entry name" value="Peptidoglycan-bd-like"/>
</dbReference>
<protein>
    <submittedName>
        <fullName evidence="9">L,D-transpeptidase family protein</fullName>
    </submittedName>
</protein>
<dbReference type="EMBL" id="WNXQ01000002">
    <property type="protein sequence ID" value="MWB77299.1"/>
    <property type="molecule type" value="Genomic_DNA"/>
</dbReference>
<evidence type="ECO:0000313" key="10">
    <source>
        <dbReference type="Proteomes" id="UP000443843"/>
    </source>
</evidence>
<keyword evidence="4 7" id="KW-0133">Cell shape</keyword>
<name>A0A844WEA9_9RHOB</name>
<dbReference type="PANTHER" id="PTHR41533">
    <property type="entry name" value="L,D-TRANSPEPTIDASE HI_1667-RELATED"/>
    <property type="match status" value="1"/>
</dbReference>
<accession>A0A844WEA9</accession>
<keyword evidence="10" id="KW-1185">Reference proteome</keyword>
<feature type="domain" description="L,D-TPase catalytic" evidence="8">
    <location>
        <begin position="276"/>
        <end position="452"/>
    </location>
</feature>
<evidence type="ECO:0000256" key="5">
    <source>
        <dbReference type="ARBA" id="ARBA00022984"/>
    </source>
</evidence>
<organism evidence="9 10">
    <name type="scientific">Pseudooceanicola pacificus</name>
    <dbReference type="NCBI Taxonomy" id="2676438"/>
    <lineage>
        <taxon>Bacteria</taxon>
        <taxon>Pseudomonadati</taxon>
        <taxon>Pseudomonadota</taxon>
        <taxon>Alphaproteobacteria</taxon>
        <taxon>Rhodobacterales</taxon>
        <taxon>Paracoccaceae</taxon>
        <taxon>Pseudooceanicola</taxon>
    </lineage>
</organism>